<evidence type="ECO:0000313" key="3">
    <source>
        <dbReference type="EMBL" id="GJT67416.1"/>
    </source>
</evidence>
<evidence type="ECO:0000256" key="1">
    <source>
        <dbReference type="SAM" id="MobiDB-lite"/>
    </source>
</evidence>
<proteinExistence type="predicted"/>
<reference evidence="3" key="2">
    <citation type="submission" date="2022-01" db="EMBL/GenBank/DDBJ databases">
        <authorList>
            <person name="Yamashiro T."/>
            <person name="Shiraishi A."/>
            <person name="Satake H."/>
            <person name="Nakayama K."/>
        </authorList>
    </citation>
    <scope>NUCLEOTIDE SEQUENCE</scope>
</reference>
<dbReference type="PANTHER" id="PTHR33223">
    <property type="entry name" value="CCHC-TYPE DOMAIN-CONTAINING PROTEIN"/>
    <property type="match status" value="1"/>
</dbReference>
<feature type="compositionally biased region" description="Pro residues" evidence="1">
    <location>
        <begin position="462"/>
        <end position="472"/>
    </location>
</feature>
<gene>
    <name evidence="3" type="ORF">Tco_1018896</name>
</gene>
<dbReference type="Proteomes" id="UP001151760">
    <property type="component" value="Unassembled WGS sequence"/>
</dbReference>
<protein>
    <submittedName>
        <fullName evidence="3">Reverse transcriptase domain-containing protein</fullName>
    </submittedName>
</protein>
<feature type="compositionally biased region" description="Polar residues" evidence="1">
    <location>
        <begin position="407"/>
        <end position="426"/>
    </location>
</feature>
<feature type="region of interest" description="Disordered" evidence="1">
    <location>
        <begin position="407"/>
        <end position="472"/>
    </location>
</feature>
<keyword evidence="3" id="KW-0548">Nucleotidyltransferase</keyword>
<dbReference type="Pfam" id="PF03732">
    <property type="entry name" value="Retrotrans_gag"/>
    <property type="match status" value="1"/>
</dbReference>
<evidence type="ECO:0000259" key="2">
    <source>
        <dbReference type="Pfam" id="PF03732"/>
    </source>
</evidence>
<name>A0ABQ5FVK5_9ASTR</name>
<sequence length="472" mass="54009">MAPRGRPTRLNPGTTPPPVTDPTTTTSVTSAQLQAMIDEGVTAVLAAPCYDSENAMIAIPRDRRRNERAVRECTYQDFMKCQPLFFRGTEGVVDLTQWFERMETVFRISNCTMENQVKFATCTLMGIALTWWNSHARTVTNEVAYAMTWSDLKKKMTTKYCPRNEIKKIEAELWNLKVKGTDVVAYNQRFQELALLCDRMFPEETDKIERYVGGMPDLIYSSVVASKPKTMQEAIEMATELMDRRNNTFAERQAENKRKFEEVYGKSCHLSIELEHKAYWALKHANFDLQTAGDSRKLQLNELRDQAYENSLIYKERTKKLHDSKIKNRIFNVGDRVLLFNSRLKIFSGKLKTRWSGPFTITKVFPYRTIDLAQPDGPNFKVNGHRVKHYFEGDLPPKVRILQKSQENVSSMSDSEDSTVTYTEISSPYEDLSDVGSPGAEGPIFQDPPSPDYVPGPEEPEQAPPSPIYIPF</sequence>
<reference evidence="3" key="1">
    <citation type="journal article" date="2022" name="Int. J. Mol. Sci.">
        <title>Draft Genome of Tanacetum Coccineum: Genomic Comparison of Closely Related Tanacetum-Family Plants.</title>
        <authorList>
            <person name="Yamashiro T."/>
            <person name="Shiraishi A."/>
            <person name="Nakayama K."/>
            <person name="Satake H."/>
        </authorList>
    </citation>
    <scope>NUCLEOTIDE SEQUENCE</scope>
</reference>
<keyword evidence="4" id="KW-1185">Reference proteome</keyword>
<dbReference type="InterPro" id="IPR005162">
    <property type="entry name" value="Retrotrans_gag_dom"/>
</dbReference>
<keyword evidence="3" id="KW-0808">Transferase</keyword>
<keyword evidence="3" id="KW-0695">RNA-directed DNA polymerase</keyword>
<accession>A0ABQ5FVK5</accession>
<dbReference type="EMBL" id="BQNB010017806">
    <property type="protein sequence ID" value="GJT67416.1"/>
    <property type="molecule type" value="Genomic_DNA"/>
</dbReference>
<feature type="domain" description="Retrotransposon gag" evidence="2">
    <location>
        <begin position="118"/>
        <end position="216"/>
    </location>
</feature>
<dbReference type="PANTHER" id="PTHR33223:SF6">
    <property type="entry name" value="CCHC-TYPE DOMAIN-CONTAINING PROTEIN"/>
    <property type="match status" value="1"/>
</dbReference>
<feature type="region of interest" description="Disordered" evidence="1">
    <location>
        <begin position="1"/>
        <end position="25"/>
    </location>
</feature>
<organism evidence="3 4">
    <name type="scientific">Tanacetum coccineum</name>
    <dbReference type="NCBI Taxonomy" id="301880"/>
    <lineage>
        <taxon>Eukaryota</taxon>
        <taxon>Viridiplantae</taxon>
        <taxon>Streptophyta</taxon>
        <taxon>Embryophyta</taxon>
        <taxon>Tracheophyta</taxon>
        <taxon>Spermatophyta</taxon>
        <taxon>Magnoliopsida</taxon>
        <taxon>eudicotyledons</taxon>
        <taxon>Gunneridae</taxon>
        <taxon>Pentapetalae</taxon>
        <taxon>asterids</taxon>
        <taxon>campanulids</taxon>
        <taxon>Asterales</taxon>
        <taxon>Asteraceae</taxon>
        <taxon>Asteroideae</taxon>
        <taxon>Anthemideae</taxon>
        <taxon>Anthemidinae</taxon>
        <taxon>Tanacetum</taxon>
    </lineage>
</organism>
<evidence type="ECO:0000313" key="4">
    <source>
        <dbReference type="Proteomes" id="UP001151760"/>
    </source>
</evidence>
<comment type="caution">
    <text evidence="3">The sequence shown here is derived from an EMBL/GenBank/DDBJ whole genome shotgun (WGS) entry which is preliminary data.</text>
</comment>
<dbReference type="GO" id="GO:0003964">
    <property type="term" value="F:RNA-directed DNA polymerase activity"/>
    <property type="evidence" value="ECO:0007669"/>
    <property type="project" value="UniProtKB-KW"/>
</dbReference>